<keyword evidence="3" id="KW-1185">Reference proteome</keyword>
<dbReference type="EMBL" id="JBHTAX010000001">
    <property type="protein sequence ID" value="MFC7191677.1"/>
    <property type="molecule type" value="Genomic_DNA"/>
</dbReference>
<evidence type="ECO:0000313" key="3">
    <source>
        <dbReference type="Proteomes" id="UP001596417"/>
    </source>
</evidence>
<evidence type="ECO:0000313" key="2">
    <source>
        <dbReference type="EMBL" id="MFC7191677.1"/>
    </source>
</evidence>
<organism evidence="2 3">
    <name type="scientific">Halocatena marina</name>
    <dbReference type="NCBI Taxonomy" id="2934937"/>
    <lineage>
        <taxon>Archaea</taxon>
        <taxon>Methanobacteriati</taxon>
        <taxon>Methanobacteriota</taxon>
        <taxon>Stenosarchaea group</taxon>
        <taxon>Halobacteria</taxon>
        <taxon>Halobacteriales</taxon>
        <taxon>Natronomonadaceae</taxon>
        <taxon>Halocatena</taxon>
    </lineage>
</organism>
<accession>A0ABD5YRY2</accession>
<dbReference type="GeneID" id="76201441"/>
<proteinExistence type="predicted"/>
<evidence type="ECO:0000259" key="1">
    <source>
        <dbReference type="Pfam" id="PF23366"/>
    </source>
</evidence>
<name>A0ABD5YRY2_9EURY</name>
<gene>
    <name evidence="2" type="ORF">ACFQL7_19040</name>
</gene>
<dbReference type="Pfam" id="PF23366">
    <property type="entry name" value="Beta-prop_HVO_0234"/>
    <property type="match status" value="1"/>
</dbReference>
<dbReference type="AlphaFoldDB" id="A0ABD5YRY2"/>
<comment type="caution">
    <text evidence="2">The sequence shown here is derived from an EMBL/GenBank/DDBJ whole genome shotgun (WGS) entry which is preliminary data.</text>
</comment>
<reference evidence="2 3" key="1">
    <citation type="journal article" date="2019" name="Int. J. Syst. Evol. Microbiol.">
        <title>The Global Catalogue of Microorganisms (GCM) 10K type strain sequencing project: providing services to taxonomists for standard genome sequencing and annotation.</title>
        <authorList>
            <consortium name="The Broad Institute Genomics Platform"/>
            <consortium name="The Broad Institute Genome Sequencing Center for Infectious Disease"/>
            <person name="Wu L."/>
            <person name="Ma J."/>
        </authorList>
    </citation>
    <scope>NUCLEOTIDE SEQUENCE [LARGE SCALE GENOMIC DNA]</scope>
    <source>
        <strain evidence="2 3">RDMS1</strain>
    </source>
</reference>
<feature type="domain" description="HVO-0234-like beta-propeller" evidence="1">
    <location>
        <begin position="3"/>
        <end position="280"/>
    </location>
</feature>
<dbReference type="InterPro" id="IPR056505">
    <property type="entry name" value="Beta-prop_HVO_0234"/>
</dbReference>
<dbReference type="Proteomes" id="UP001596417">
    <property type="component" value="Unassembled WGS sequence"/>
</dbReference>
<sequence length="280" mass="29514">MSSIDEKRVYGATEGKTDVFIATGMGVARVECSGDLVGGFGLVHRCVATDIAAKGNRLAVATDEDVLVWNRDEFDPAGFGPAHAVGYNDELIAAGSGRISRSVENDWSALGVSESGDKIDVRAIDGDLIASSDGVYRLSDGANGVGYVPVGLNNARDVSSVPIPLVATATGLYQLKNGWVNVLDADVHLIESDGTRIHAATDEALYAPCKSENTSEHQSHNAQSDEWERLELPVAEQIAGIGHGESTYAVTVDGTFLIESDDGWHTRSLGLSDVSGLAVR</sequence>
<protein>
    <recommendedName>
        <fullName evidence="1">HVO-0234-like beta-propeller domain-containing protein</fullName>
    </recommendedName>
</protein>
<dbReference type="RefSeq" id="WP_264383079.1">
    <property type="nucleotide sequence ID" value="NZ_CP109979.1"/>
</dbReference>